<dbReference type="VEuPathDB" id="TriTrypDB:BSAL_29545"/>
<keyword evidence="2" id="KW-1185">Reference proteome</keyword>
<organism evidence="1 2">
    <name type="scientific">Bodo saltans</name>
    <name type="common">Flagellated protozoan</name>
    <dbReference type="NCBI Taxonomy" id="75058"/>
    <lineage>
        <taxon>Eukaryota</taxon>
        <taxon>Discoba</taxon>
        <taxon>Euglenozoa</taxon>
        <taxon>Kinetoplastea</taxon>
        <taxon>Metakinetoplastina</taxon>
        <taxon>Eubodonida</taxon>
        <taxon>Bodonidae</taxon>
        <taxon>Bodo</taxon>
    </lineage>
</organism>
<evidence type="ECO:0000313" key="1">
    <source>
        <dbReference type="EMBL" id="CUG90974.1"/>
    </source>
</evidence>
<name>A0A0S4JLE7_BODSA</name>
<proteinExistence type="predicted"/>
<evidence type="ECO:0000313" key="2">
    <source>
        <dbReference type="Proteomes" id="UP000051952"/>
    </source>
</evidence>
<dbReference type="Proteomes" id="UP000051952">
    <property type="component" value="Unassembled WGS sequence"/>
</dbReference>
<protein>
    <submittedName>
        <fullName evidence="1">Uncharacterized protein</fullName>
    </submittedName>
</protein>
<dbReference type="EMBL" id="CYKH01001881">
    <property type="protein sequence ID" value="CUG90974.1"/>
    <property type="molecule type" value="Genomic_DNA"/>
</dbReference>
<dbReference type="AlphaFoldDB" id="A0A0S4JLE7"/>
<gene>
    <name evidence="1" type="ORF">BSAL_29545</name>
</gene>
<reference evidence="2" key="1">
    <citation type="submission" date="2015-09" db="EMBL/GenBank/DDBJ databases">
        <authorList>
            <consortium name="Pathogen Informatics"/>
        </authorList>
    </citation>
    <scope>NUCLEOTIDE SEQUENCE [LARGE SCALE GENOMIC DNA]</scope>
    <source>
        <strain evidence="2">Lake Konstanz</strain>
    </source>
</reference>
<accession>A0A0S4JLE7</accession>
<sequence>MSDGSVVPISRSRIVFVHWTTFRNIDWVLINSTVKAVDLELRVRFPEPAGVDKQSVFVEKRTFSHRSPHKQFRGYRPEVWSVIKLVAAKNNLTLDVVDLGSLTFAQQWNTLHKRKYMIVTEGSFSVWIPFLRRGTVCLMIYDHYGNGRHIPRVHLPLALLGDRKMKMVFVSIFNSSIPTEEVLTTALLLGDPSPQVSVLTVPYDAAVQRLSHFSV</sequence>